<dbReference type="GO" id="GO:0015627">
    <property type="term" value="C:type II protein secretion system complex"/>
    <property type="evidence" value="ECO:0007669"/>
    <property type="project" value="InterPro"/>
</dbReference>
<keyword evidence="3" id="KW-1003">Cell membrane</keyword>
<protein>
    <submittedName>
        <fullName evidence="10">Type IV pilus modification protein PilV</fullName>
    </submittedName>
</protein>
<keyword evidence="8 9" id="KW-0472">Membrane</keyword>
<organism evidence="10 11">
    <name type="scientific">Massilia polaris</name>
    <dbReference type="NCBI Taxonomy" id="2728846"/>
    <lineage>
        <taxon>Bacteria</taxon>
        <taxon>Pseudomonadati</taxon>
        <taxon>Pseudomonadota</taxon>
        <taxon>Betaproteobacteria</taxon>
        <taxon>Burkholderiales</taxon>
        <taxon>Oxalobacteraceae</taxon>
        <taxon>Telluria group</taxon>
        <taxon>Massilia</taxon>
    </lineage>
</organism>
<dbReference type="InterPro" id="IPR010052">
    <property type="entry name" value="T2SS_protein-GspI"/>
</dbReference>
<accession>A0A848HG42</accession>
<evidence type="ECO:0000313" key="11">
    <source>
        <dbReference type="Proteomes" id="UP000583752"/>
    </source>
</evidence>
<dbReference type="AlphaFoldDB" id="A0A848HG42"/>
<keyword evidence="4" id="KW-0488">Methylation</keyword>
<dbReference type="NCBIfam" id="TIGR02523">
    <property type="entry name" value="type_IV_pilV"/>
    <property type="match status" value="1"/>
</dbReference>
<dbReference type="RefSeq" id="WP_169463706.1">
    <property type="nucleotide sequence ID" value="NZ_JABBGG010000001.1"/>
</dbReference>
<dbReference type="InterPro" id="IPR013362">
    <property type="entry name" value="Pilus_4_PilV"/>
</dbReference>
<dbReference type="GO" id="GO:0005886">
    <property type="term" value="C:plasma membrane"/>
    <property type="evidence" value="ECO:0007669"/>
    <property type="project" value="UniProtKB-SubCell"/>
</dbReference>
<dbReference type="PROSITE" id="PS00409">
    <property type="entry name" value="PROKAR_NTER_METHYL"/>
    <property type="match status" value="1"/>
</dbReference>
<evidence type="ECO:0000256" key="8">
    <source>
        <dbReference type="ARBA" id="ARBA00023136"/>
    </source>
</evidence>
<dbReference type="Pfam" id="PF07963">
    <property type="entry name" value="N_methyl"/>
    <property type="match status" value="1"/>
</dbReference>
<keyword evidence="11" id="KW-1185">Reference proteome</keyword>
<dbReference type="NCBIfam" id="TIGR02532">
    <property type="entry name" value="IV_pilin_GFxxxE"/>
    <property type="match status" value="1"/>
</dbReference>
<dbReference type="Proteomes" id="UP000583752">
    <property type="component" value="Unassembled WGS sequence"/>
</dbReference>
<evidence type="ECO:0000256" key="4">
    <source>
        <dbReference type="ARBA" id="ARBA00022481"/>
    </source>
</evidence>
<name>A0A848HG42_9BURK</name>
<dbReference type="InterPro" id="IPR012902">
    <property type="entry name" value="N_methyl_site"/>
</dbReference>
<keyword evidence="5" id="KW-0997">Cell inner membrane</keyword>
<keyword evidence="7 9" id="KW-1133">Transmembrane helix</keyword>
<evidence type="ECO:0000256" key="9">
    <source>
        <dbReference type="SAM" id="Phobius"/>
    </source>
</evidence>
<proteinExistence type="inferred from homology"/>
<sequence length="148" mass="15345">MKRQHGFSLVEVLVTMLVVSIGLLGIAGLIVTSMKNNHSAQSRSQASVLANDIIDRMRANRSVAELSPSPYQLELGAEADPGAGVPGADLAEWLAAVQAGVPSGQGAVQFDAATRNVTVTVQWNDTRASGDGATVGLPAQQLVVATRL</sequence>
<evidence type="ECO:0000256" key="6">
    <source>
        <dbReference type="ARBA" id="ARBA00022692"/>
    </source>
</evidence>
<evidence type="ECO:0000256" key="5">
    <source>
        <dbReference type="ARBA" id="ARBA00022519"/>
    </source>
</evidence>
<dbReference type="PANTHER" id="PTHR38779">
    <property type="entry name" value="TYPE II SECRETION SYSTEM PROTEIN I-RELATED"/>
    <property type="match status" value="1"/>
</dbReference>
<evidence type="ECO:0000256" key="3">
    <source>
        <dbReference type="ARBA" id="ARBA00022475"/>
    </source>
</evidence>
<evidence type="ECO:0000256" key="1">
    <source>
        <dbReference type="ARBA" id="ARBA00004377"/>
    </source>
</evidence>
<comment type="similarity">
    <text evidence="2">Belongs to the GSP I family.</text>
</comment>
<dbReference type="EMBL" id="JABBGG010000001">
    <property type="protein sequence ID" value="NML60037.1"/>
    <property type="molecule type" value="Genomic_DNA"/>
</dbReference>
<comment type="caution">
    <text evidence="10">The sequence shown here is derived from an EMBL/GenBank/DDBJ whole genome shotgun (WGS) entry which is preliminary data.</text>
</comment>
<dbReference type="PANTHER" id="PTHR38779:SF2">
    <property type="entry name" value="TYPE II SECRETION SYSTEM PROTEIN I-RELATED"/>
    <property type="match status" value="1"/>
</dbReference>
<feature type="transmembrane region" description="Helical" evidence="9">
    <location>
        <begin position="12"/>
        <end position="34"/>
    </location>
</feature>
<comment type="subcellular location">
    <subcellularLocation>
        <location evidence="1">Cell inner membrane</location>
        <topology evidence="1">Single-pass membrane protein</topology>
    </subcellularLocation>
</comment>
<evidence type="ECO:0000313" key="10">
    <source>
        <dbReference type="EMBL" id="NML60037.1"/>
    </source>
</evidence>
<evidence type="ECO:0000256" key="7">
    <source>
        <dbReference type="ARBA" id="ARBA00022989"/>
    </source>
</evidence>
<evidence type="ECO:0000256" key="2">
    <source>
        <dbReference type="ARBA" id="ARBA00008358"/>
    </source>
</evidence>
<reference evidence="10 11" key="1">
    <citation type="submission" date="2020-04" db="EMBL/GenBank/DDBJ databases">
        <title>Massilia sp. RP-1-19 isolated from soil.</title>
        <authorList>
            <person name="Dahal R.H."/>
        </authorList>
    </citation>
    <scope>NUCLEOTIDE SEQUENCE [LARGE SCALE GENOMIC DNA]</scope>
    <source>
        <strain evidence="10 11">RP-1-19</strain>
    </source>
</reference>
<dbReference type="GO" id="GO:0015628">
    <property type="term" value="P:protein secretion by the type II secretion system"/>
    <property type="evidence" value="ECO:0007669"/>
    <property type="project" value="InterPro"/>
</dbReference>
<gene>
    <name evidence="10" type="primary">pilV</name>
    <name evidence="10" type="ORF">HHL21_02835</name>
</gene>
<keyword evidence="6 9" id="KW-0812">Transmembrane</keyword>